<feature type="region of interest" description="Disordered" evidence="1">
    <location>
        <begin position="120"/>
        <end position="142"/>
    </location>
</feature>
<reference evidence="3" key="1">
    <citation type="submission" date="2024-06" db="EMBL/GenBank/DDBJ databases">
        <title>Mesorhizobium karijinii sp. nov., a symbiont of the iconic Swainsona formosa from arid Australia.</title>
        <authorList>
            <person name="Hill Y.J."/>
            <person name="Watkin E.L.J."/>
            <person name="O'Hara G.W."/>
            <person name="Terpolilli J."/>
            <person name="Tye M.L."/>
            <person name="Kohlmeier M.G."/>
        </authorList>
    </citation>
    <scope>NUCLEOTIDE SEQUENCE</scope>
    <source>
        <strain evidence="3">WSM2240</strain>
        <plasmid evidence="3">pMk2240B</plasmid>
    </source>
</reference>
<gene>
    <name evidence="3" type="ORF">ABVK50_29050</name>
</gene>
<feature type="compositionally biased region" description="Low complexity" evidence="1">
    <location>
        <begin position="125"/>
        <end position="142"/>
    </location>
</feature>
<evidence type="ECO:0000256" key="1">
    <source>
        <dbReference type="SAM" id="MobiDB-lite"/>
    </source>
</evidence>
<protein>
    <submittedName>
        <fullName evidence="3">Uncharacterized protein</fullName>
    </submittedName>
</protein>
<dbReference type="EMBL" id="CP159255">
    <property type="protein sequence ID" value="XCG52025.1"/>
    <property type="molecule type" value="Genomic_DNA"/>
</dbReference>
<feature type="transmembrane region" description="Helical" evidence="2">
    <location>
        <begin position="20"/>
        <end position="43"/>
    </location>
</feature>
<keyword evidence="2" id="KW-0812">Transmembrane</keyword>
<evidence type="ECO:0000256" key="2">
    <source>
        <dbReference type="SAM" id="Phobius"/>
    </source>
</evidence>
<keyword evidence="3" id="KW-0614">Plasmid</keyword>
<dbReference type="AlphaFoldDB" id="A0AAU8CZI4"/>
<keyword evidence="2" id="KW-1133">Transmembrane helix</keyword>
<name>A0AAU8CZI4_9HYPH</name>
<geneLocation type="plasmid" evidence="3">
    <name>pMk2240B</name>
</geneLocation>
<organism evidence="3">
    <name type="scientific">Mesorhizobium sp. WSM2240</name>
    <dbReference type="NCBI Taxonomy" id="3228851"/>
    <lineage>
        <taxon>Bacteria</taxon>
        <taxon>Pseudomonadati</taxon>
        <taxon>Pseudomonadota</taxon>
        <taxon>Alphaproteobacteria</taxon>
        <taxon>Hyphomicrobiales</taxon>
        <taxon>Phyllobacteriaceae</taxon>
        <taxon>Mesorhizobium</taxon>
    </lineage>
</organism>
<proteinExistence type="predicted"/>
<accession>A0AAU8CZI4</accession>
<sequence length="142" mass="15620">MDNFFQELNKLTPSTLAGFTALAGAIGAIVASVITAIVARFVVTPFLGARDKQDREVEWRKHAIELTKLDLDRKLKAPTRMDVKPVRPSILDFLANYRDLQELGQKSPKELYKTIIERRVSAPEGATNPNGANTNADAAPTT</sequence>
<dbReference type="RefSeq" id="WP_353646287.1">
    <property type="nucleotide sequence ID" value="NZ_CP159255.1"/>
</dbReference>
<keyword evidence="2" id="KW-0472">Membrane</keyword>
<evidence type="ECO:0000313" key="3">
    <source>
        <dbReference type="EMBL" id="XCG52025.1"/>
    </source>
</evidence>